<dbReference type="GO" id="GO:0046718">
    <property type="term" value="P:symbiont entry into host cell"/>
    <property type="evidence" value="ECO:0007669"/>
    <property type="project" value="UniProtKB-KW"/>
</dbReference>
<dbReference type="InterPro" id="IPR038311">
    <property type="entry name" value="Herpes_gL_N_sf"/>
</dbReference>
<evidence type="ECO:0000256" key="13">
    <source>
        <dbReference type="SAM" id="MobiDB-lite"/>
    </source>
</evidence>
<accession>A0AAU0K869</accession>
<reference evidence="17" key="1">
    <citation type="submission" date="2024-06" db="EMBL/GenBank/DDBJ databases">
        <title>Multidecadal high mortality disease events in Australian domestic geese associated with an alphaherpesvirus, designated Anatid alphaherpesvirus 2.</title>
        <authorList>
            <person name="Kelly-Bosma M."/>
            <person name="Neave M.J."/>
        </authorList>
    </citation>
    <scope>NUCLEOTIDE SEQUENCE</scope>
    <source>
        <strain evidence="17">ACDP 22-00165</strain>
    </source>
</reference>
<feature type="domain" description="Herpesvirus glycoprotein L N-terminal" evidence="15">
    <location>
        <begin position="67"/>
        <end position="152"/>
    </location>
</feature>
<evidence type="ECO:0000256" key="14">
    <source>
        <dbReference type="SAM" id="Phobius"/>
    </source>
</evidence>
<dbReference type="InterPro" id="IPR007923">
    <property type="entry name" value="Herpes_gL_N"/>
</dbReference>
<evidence type="ECO:0000256" key="11">
    <source>
        <dbReference type="ARBA" id="ARBA00023180"/>
    </source>
</evidence>
<feature type="transmembrane region" description="Helical" evidence="14">
    <location>
        <begin position="12"/>
        <end position="31"/>
    </location>
</feature>
<keyword evidence="2" id="KW-1032">Host cell membrane</keyword>
<dbReference type="PROSITE" id="PS52024">
    <property type="entry name" value="GL_AHV"/>
    <property type="match status" value="1"/>
</dbReference>
<dbReference type="GO" id="GO:0019031">
    <property type="term" value="C:viral envelope"/>
    <property type="evidence" value="ECO:0007669"/>
    <property type="project" value="UniProtKB-KW"/>
</dbReference>
<evidence type="ECO:0000256" key="1">
    <source>
        <dbReference type="ARBA" id="ARBA00022506"/>
    </source>
</evidence>
<sequence>MLDMKRRPVGGVWFLRVYSTIVVYAVCVLAVPASVTPPEIDDDVAMTHTRRPSPFRHEMFLETGTLKAPTVESVLRLRCIPQDLVMTMRYAAVPVEGEKLPTGILVKGHCNIPEFILWYEGPGTAAWVSPVVAASALLDDVWKAGFSRRLQAEIFEDMSLVFGSESFFTTVPRGKGCLNPENPADLECHGAQNRERFEAEDVDDSRGETCGLKAAPPGTWGASR</sequence>
<evidence type="ECO:0000256" key="7">
    <source>
        <dbReference type="ARBA" id="ARBA00022870"/>
    </source>
</evidence>
<evidence type="ECO:0000256" key="8">
    <source>
        <dbReference type="ARBA" id="ARBA00022879"/>
    </source>
</evidence>
<evidence type="ECO:0000313" key="17">
    <source>
        <dbReference type="EMBL" id="WOL23277.1"/>
    </source>
</evidence>
<dbReference type="Pfam" id="PF05259">
    <property type="entry name" value="Herpes_UL1"/>
    <property type="match status" value="1"/>
</dbReference>
<evidence type="ECO:0000256" key="6">
    <source>
        <dbReference type="ARBA" id="ARBA00022844"/>
    </source>
</evidence>
<evidence type="ECO:0000256" key="4">
    <source>
        <dbReference type="ARBA" id="ARBA00022595"/>
    </source>
</evidence>
<dbReference type="EMBL" id="OR540300">
    <property type="protein sequence ID" value="WOL23277.1"/>
    <property type="molecule type" value="Genomic_DNA"/>
</dbReference>
<evidence type="ECO:0000256" key="9">
    <source>
        <dbReference type="ARBA" id="ARBA00023136"/>
    </source>
</evidence>
<dbReference type="HAMAP" id="MF_04034">
    <property type="entry name" value="HSV_GL_alphagamma"/>
    <property type="match status" value="1"/>
</dbReference>
<dbReference type="GO" id="GO:0019064">
    <property type="term" value="P:fusion of virus membrane with host plasma membrane"/>
    <property type="evidence" value="ECO:0007669"/>
    <property type="project" value="UniProtKB-KW"/>
</dbReference>
<evidence type="ECO:0000256" key="5">
    <source>
        <dbReference type="ARBA" id="ARBA00022812"/>
    </source>
</evidence>
<keyword evidence="1" id="KW-1168">Fusion of virus membrane with host membrane</keyword>
<keyword evidence="14" id="KW-1133">Transmembrane helix</keyword>
<keyword evidence="11" id="KW-0325">Glycoprotein</keyword>
<keyword evidence="6" id="KW-0946">Virion</keyword>
<evidence type="ECO:0000259" key="15">
    <source>
        <dbReference type="Pfam" id="PF05259"/>
    </source>
</evidence>
<dbReference type="InterPro" id="IPR034708">
    <property type="entry name" value="HSV_GL_alphagamma"/>
</dbReference>
<keyword evidence="14" id="KW-0812">Transmembrane</keyword>
<evidence type="ECO:0000259" key="16">
    <source>
        <dbReference type="Pfam" id="PF12524"/>
    </source>
</evidence>
<proteinExistence type="inferred from homology"/>
<dbReference type="Pfam" id="PF12524">
    <property type="entry name" value="GlyL_C"/>
    <property type="match status" value="1"/>
</dbReference>
<keyword evidence="10" id="KW-1015">Disulfide bond</keyword>
<evidence type="ECO:0000256" key="2">
    <source>
        <dbReference type="ARBA" id="ARBA00022511"/>
    </source>
</evidence>
<feature type="domain" description="Herpesvirus glycoprotein L C-terminal" evidence="16">
    <location>
        <begin position="170"/>
        <end position="211"/>
    </location>
</feature>
<organism evidence="17">
    <name type="scientific">Anatid alphaherpesvirus 2</name>
    <dbReference type="NCBI Taxonomy" id="3080522"/>
    <lineage>
        <taxon>Viruses</taxon>
        <taxon>Duplodnaviria</taxon>
        <taxon>Heunggongvirae</taxon>
        <taxon>Peploviricota</taxon>
        <taxon>Herviviricetes</taxon>
        <taxon>Herpesvirales</taxon>
        <taxon>Orthoherpesviridae</taxon>
        <taxon>Alphaherpesvirinae</taxon>
    </lineage>
</organism>
<keyword evidence="12" id="KW-1160">Virus entry into host cell</keyword>
<name>A0AAU0K869_9ALPH</name>
<keyword evidence="3" id="KW-1169">Fusion of virus membrane with host cell membrane</keyword>
<protein>
    <submittedName>
        <fullName evidence="17">Glycoprotein L</fullName>
    </submittedName>
</protein>
<keyword evidence="7" id="KW-1043">Host membrane</keyword>
<dbReference type="Gene3D" id="3.30.390.170">
    <property type="match status" value="1"/>
</dbReference>
<keyword evidence="9 14" id="KW-0472">Membrane</keyword>
<evidence type="ECO:0000256" key="10">
    <source>
        <dbReference type="ARBA" id="ARBA00023157"/>
    </source>
</evidence>
<keyword evidence="8" id="KW-0261">Viral envelope protein</keyword>
<feature type="compositionally biased region" description="Basic and acidic residues" evidence="13">
    <location>
        <begin position="191"/>
        <end position="207"/>
    </location>
</feature>
<keyword evidence="5" id="KW-1040">Host Golgi apparatus</keyword>
<dbReference type="InterPro" id="IPR022200">
    <property type="entry name" value="Herpes_gL_C"/>
</dbReference>
<evidence type="ECO:0000256" key="12">
    <source>
        <dbReference type="ARBA" id="ARBA00023296"/>
    </source>
</evidence>
<feature type="region of interest" description="Disordered" evidence="13">
    <location>
        <begin position="191"/>
        <end position="224"/>
    </location>
</feature>
<keyword evidence="4" id="KW-1162">Viral penetration into host cytoplasm</keyword>
<evidence type="ECO:0000256" key="3">
    <source>
        <dbReference type="ARBA" id="ARBA00022521"/>
    </source>
</evidence>